<protein>
    <submittedName>
        <fullName evidence="2">CRP-like cAMP-binding protein</fullName>
    </submittedName>
</protein>
<feature type="domain" description="Cyclic nucleotide-binding" evidence="1">
    <location>
        <begin position="34"/>
        <end position="122"/>
    </location>
</feature>
<gene>
    <name evidence="2" type="ORF">BC781_103337</name>
</gene>
<dbReference type="InterPro" id="IPR014710">
    <property type="entry name" value="RmlC-like_jellyroll"/>
</dbReference>
<dbReference type="EMBL" id="QGDO01000003">
    <property type="protein sequence ID" value="PWJ42087.1"/>
    <property type="molecule type" value="Genomic_DNA"/>
</dbReference>
<dbReference type="RefSeq" id="WP_109618718.1">
    <property type="nucleotide sequence ID" value="NZ_QGDO01000003.1"/>
</dbReference>
<dbReference type="SUPFAM" id="SSF51206">
    <property type="entry name" value="cAMP-binding domain-like"/>
    <property type="match status" value="1"/>
</dbReference>
<proteinExistence type="predicted"/>
<dbReference type="AlphaFoldDB" id="A0A315ZXL5"/>
<organism evidence="2 3">
    <name type="scientific">Sediminitomix flava</name>
    <dbReference type="NCBI Taxonomy" id="379075"/>
    <lineage>
        <taxon>Bacteria</taxon>
        <taxon>Pseudomonadati</taxon>
        <taxon>Bacteroidota</taxon>
        <taxon>Cytophagia</taxon>
        <taxon>Cytophagales</taxon>
        <taxon>Flammeovirgaceae</taxon>
        <taxon>Sediminitomix</taxon>
    </lineage>
</organism>
<dbReference type="Pfam" id="PF00027">
    <property type="entry name" value="cNMP_binding"/>
    <property type="match status" value="1"/>
</dbReference>
<keyword evidence="3" id="KW-1185">Reference proteome</keyword>
<dbReference type="OrthoDB" id="1933280at2"/>
<accession>A0A315ZXL5</accession>
<dbReference type="CDD" id="cd00038">
    <property type="entry name" value="CAP_ED"/>
    <property type="match status" value="1"/>
</dbReference>
<reference evidence="2 3" key="1">
    <citation type="submission" date="2018-03" db="EMBL/GenBank/DDBJ databases">
        <title>Genomic Encyclopedia of Archaeal and Bacterial Type Strains, Phase II (KMG-II): from individual species to whole genera.</title>
        <authorList>
            <person name="Goeker M."/>
        </authorList>
    </citation>
    <scope>NUCLEOTIDE SEQUENCE [LARGE SCALE GENOMIC DNA]</scope>
    <source>
        <strain evidence="2 3">DSM 28229</strain>
    </source>
</reference>
<evidence type="ECO:0000313" key="2">
    <source>
        <dbReference type="EMBL" id="PWJ42087.1"/>
    </source>
</evidence>
<sequence length="192" mass="22587">MNSEIALKFRLHLEELISLTDDEFEDIYSYFNLKKLRKHQFLVQEGDSVNHEYWVVEGLLKTYAIEENGKEHILQFGAENWWVSDYEAFFQSEKATINIDCIENSILLGLSLNDRKSLCEKYPKMTIFLLRKSNLGYVALQKRLLSMMKDSVDKRYEDLISYNPDLFQRLPKTLIAAYLGVSRETLSRLGKR</sequence>
<evidence type="ECO:0000259" key="1">
    <source>
        <dbReference type="Pfam" id="PF00027"/>
    </source>
</evidence>
<dbReference type="InterPro" id="IPR018490">
    <property type="entry name" value="cNMP-bd_dom_sf"/>
</dbReference>
<comment type="caution">
    <text evidence="2">The sequence shown here is derived from an EMBL/GenBank/DDBJ whole genome shotgun (WGS) entry which is preliminary data.</text>
</comment>
<dbReference type="InterPro" id="IPR000595">
    <property type="entry name" value="cNMP-bd_dom"/>
</dbReference>
<dbReference type="Proteomes" id="UP000245535">
    <property type="component" value="Unassembled WGS sequence"/>
</dbReference>
<evidence type="ECO:0000313" key="3">
    <source>
        <dbReference type="Proteomes" id="UP000245535"/>
    </source>
</evidence>
<dbReference type="Gene3D" id="2.60.120.10">
    <property type="entry name" value="Jelly Rolls"/>
    <property type="match status" value="1"/>
</dbReference>
<name>A0A315ZXL5_SEDFL</name>